<keyword evidence="2" id="KW-0472">Membrane</keyword>
<feature type="transmembrane region" description="Helical" evidence="2">
    <location>
        <begin position="73"/>
        <end position="94"/>
    </location>
</feature>
<dbReference type="GO" id="GO:0015385">
    <property type="term" value="F:sodium:proton antiporter activity"/>
    <property type="evidence" value="ECO:0007669"/>
    <property type="project" value="TreeGrafter"/>
</dbReference>
<sequence>MSAIPIPASEAAGLALMALGAVFFVAGTVGMLRFPCAVSRLHALTKADTMGLGLVVLGAAVMAGTGGAALRLALIWICVALAGALGAQLIAAFVRRHGGQWPETEASATEMPDTGTPEVGQ</sequence>
<dbReference type="AlphaFoldDB" id="A0A934WIK4"/>
<proteinExistence type="predicted"/>
<protein>
    <recommendedName>
        <fullName evidence="5">Multisubunit sodium/proton antiporter, MrpG subunit</fullName>
    </recommendedName>
</protein>
<feature type="transmembrane region" description="Helical" evidence="2">
    <location>
        <begin position="12"/>
        <end position="35"/>
    </location>
</feature>
<organism evidence="3 4">
    <name type="scientific">Rhodobaculum claviforme</name>
    <dbReference type="NCBI Taxonomy" id="1549854"/>
    <lineage>
        <taxon>Bacteria</taxon>
        <taxon>Pseudomonadati</taxon>
        <taxon>Pseudomonadota</taxon>
        <taxon>Alphaproteobacteria</taxon>
        <taxon>Rhodobacterales</taxon>
        <taxon>Paracoccaceae</taxon>
        <taxon>Rhodobaculum</taxon>
    </lineage>
</organism>
<dbReference type="PANTHER" id="PTHR34703">
    <property type="entry name" value="ANTIPORTER SUBUNIT MNHG2-RELATED"/>
    <property type="match status" value="1"/>
</dbReference>
<dbReference type="Proteomes" id="UP000706333">
    <property type="component" value="Unassembled WGS sequence"/>
</dbReference>
<evidence type="ECO:0000256" key="2">
    <source>
        <dbReference type="SAM" id="Phobius"/>
    </source>
</evidence>
<keyword evidence="2" id="KW-0812">Transmembrane</keyword>
<feature type="transmembrane region" description="Helical" evidence="2">
    <location>
        <begin position="47"/>
        <end position="67"/>
    </location>
</feature>
<accession>A0A934WIK4</accession>
<evidence type="ECO:0008006" key="5">
    <source>
        <dbReference type="Google" id="ProtNLM"/>
    </source>
</evidence>
<feature type="region of interest" description="Disordered" evidence="1">
    <location>
        <begin position="102"/>
        <end position="121"/>
    </location>
</feature>
<dbReference type="InterPro" id="IPR005133">
    <property type="entry name" value="PhaG_MnhG_YufB"/>
</dbReference>
<evidence type="ECO:0000313" key="3">
    <source>
        <dbReference type="EMBL" id="MBK5926941.1"/>
    </source>
</evidence>
<reference evidence="3" key="1">
    <citation type="submission" date="2017-05" db="EMBL/GenBank/DDBJ databases">
        <authorList>
            <person name="Imhoff J.F."/>
            <person name="Rahn T."/>
            <person name="Kuenzel S."/>
            <person name="Neulinger S.C."/>
        </authorList>
    </citation>
    <scope>NUCLEOTIDE SEQUENCE</scope>
    <source>
        <strain evidence="3">LMG 28126</strain>
    </source>
</reference>
<evidence type="ECO:0000256" key="1">
    <source>
        <dbReference type="SAM" id="MobiDB-lite"/>
    </source>
</evidence>
<dbReference type="RefSeq" id="WP_201156709.1">
    <property type="nucleotide sequence ID" value="NZ_NHSD01000188.1"/>
</dbReference>
<comment type="caution">
    <text evidence="3">The sequence shown here is derived from an EMBL/GenBank/DDBJ whole genome shotgun (WGS) entry which is preliminary data.</text>
</comment>
<dbReference type="Pfam" id="PF03334">
    <property type="entry name" value="PhaG_MnhG_YufB"/>
    <property type="match status" value="1"/>
</dbReference>
<dbReference type="PANTHER" id="PTHR34703:SF1">
    <property type="entry name" value="ANTIPORTER SUBUNIT MNHG2-RELATED"/>
    <property type="match status" value="1"/>
</dbReference>
<evidence type="ECO:0000313" key="4">
    <source>
        <dbReference type="Proteomes" id="UP000706333"/>
    </source>
</evidence>
<dbReference type="EMBL" id="NHSD01000188">
    <property type="protein sequence ID" value="MBK5926941.1"/>
    <property type="molecule type" value="Genomic_DNA"/>
</dbReference>
<gene>
    <name evidence="3" type="ORF">CCR87_06215</name>
</gene>
<name>A0A934WIK4_9RHOB</name>
<keyword evidence="2" id="KW-1133">Transmembrane helix</keyword>
<keyword evidence="4" id="KW-1185">Reference proteome</keyword>
<reference evidence="3" key="2">
    <citation type="journal article" date="2020" name="Microorganisms">
        <title>Osmotic Adaptation and Compatible Solute Biosynthesis of Phototrophic Bacteria as Revealed from Genome Analyses.</title>
        <authorList>
            <person name="Imhoff J.F."/>
            <person name="Rahn T."/>
            <person name="Kunzel S."/>
            <person name="Keller A."/>
            <person name="Neulinger S.C."/>
        </authorList>
    </citation>
    <scope>NUCLEOTIDE SEQUENCE</scope>
    <source>
        <strain evidence="3">LMG 28126</strain>
    </source>
</reference>